<gene>
    <name evidence="2" type="ORF">YH63_015135</name>
</gene>
<feature type="compositionally biased region" description="Gly residues" evidence="1">
    <location>
        <begin position="50"/>
        <end position="63"/>
    </location>
</feature>
<dbReference type="EMBL" id="LBIA02000001">
    <property type="protein sequence ID" value="TKT72654.1"/>
    <property type="molecule type" value="Genomic_DNA"/>
</dbReference>
<comment type="caution">
    <text evidence="2">The sequence shown here is derived from an EMBL/GenBank/DDBJ whole genome shotgun (WGS) entry which is preliminary data.</text>
</comment>
<evidence type="ECO:0000256" key="1">
    <source>
        <dbReference type="SAM" id="MobiDB-lite"/>
    </source>
</evidence>
<organism evidence="2 3">
    <name type="scientific">Afipia massiliensis</name>
    <dbReference type="NCBI Taxonomy" id="211460"/>
    <lineage>
        <taxon>Bacteria</taxon>
        <taxon>Pseudomonadati</taxon>
        <taxon>Pseudomonadota</taxon>
        <taxon>Alphaproteobacteria</taxon>
        <taxon>Hyphomicrobiales</taxon>
        <taxon>Nitrobacteraceae</taxon>
        <taxon>Afipia</taxon>
    </lineage>
</organism>
<keyword evidence="3" id="KW-1185">Reference proteome</keyword>
<name>A0A4U6BUV9_9BRAD</name>
<feature type="compositionally biased region" description="Polar residues" evidence="1">
    <location>
        <begin position="1"/>
        <end position="14"/>
    </location>
</feature>
<sequence>MTNAPQAGSSGTNPSDPKSIKKKNVKKGSGTTTGMGKGTMKKSTGKMGTSSGGRGGGEGGSGK</sequence>
<protein>
    <submittedName>
        <fullName evidence="2">Uncharacterized protein</fullName>
    </submittedName>
</protein>
<dbReference type="AlphaFoldDB" id="A0A4U6BUV9"/>
<reference evidence="2" key="1">
    <citation type="submission" date="2019-04" db="EMBL/GenBank/DDBJ databases">
        <title>Whole genome sequencing of cave bacteria.</title>
        <authorList>
            <person name="Gan H.M."/>
            <person name="Barton H."/>
            <person name="Savka M.A."/>
        </authorList>
    </citation>
    <scope>NUCLEOTIDE SEQUENCE [LARGE SCALE GENOMIC DNA]</scope>
    <source>
        <strain evidence="2">LC387</strain>
    </source>
</reference>
<evidence type="ECO:0000313" key="3">
    <source>
        <dbReference type="Proteomes" id="UP000034832"/>
    </source>
</evidence>
<proteinExistence type="predicted"/>
<evidence type="ECO:0000313" key="2">
    <source>
        <dbReference type="EMBL" id="TKT72654.1"/>
    </source>
</evidence>
<accession>A0A4U6BUV9</accession>
<dbReference type="RefSeq" id="WP_137325209.1">
    <property type="nucleotide sequence ID" value="NZ_LBIA02000001.1"/>
</dbReference>
<dbReference type="Proteomes" id="UP000034832">
    <property type="component" value="Unassembled WGS sequence"/>
</dbReference>
<feature type="region of interest" description="Disordered" evidence="1">
    <location>
        <begin position="1"/>
        <end position="63"/>
    </location>
</feature>